<dbReference type="InterPro" id="IPR002938">
    <property type="entry name" value="FAD-bd"/>
</dbReference>
<organism evidence="2 3">
    <name type="scientific">Phytohabitans rumicis</name>
    <dbReference type="NCBI Taxonomy" id="1076125"/>
    <lineage>
        <taxon>Bacteria</taxon>
        <taxon>Bacillati</taxon>
        <taxon>Actinomycetota</taxon>
        <taxon>Actinomycetes</taxon>
        <taxon>Micromonosporales</taxon>
        <taxon>Micromonosporaceae</taxon>
    </lineage>
</organism>
<dbReference type="PANTHER" id="PTHR43422">
    <property type="entry name" value="THIAMINE THIAZOLE SYNTHASE"/>
    <property type="match status" value="1"/>
</dbReference>
<sequence>MLEDYLRSRVAALPNVRYLQRTELTRYLVTADNSRVTGVALRDAVTEQESTLDADLVVDTTGRGSRTPVWLEQLGYARPAEERMKIGLAYTTRLYRKRPEMFGGTQSINPVASPAHPRGAFFGQVSQDECILSLTGILGDQPPSDPDGFLEFVRSLPVPDIYDAVHDAEPLTDPVSFTFPASVRRRYEKLSRFPDRLLVLGDAVCSFNPVYGQGMTVAAMEVMALRTLLLRNEPPDSREFLRRIGKIVDVPWQISTSGDLDFPEVPGKRPAMVRFGNKYMARLQYAATQEPSITTAFMRVAGLVDPPTALMRPGLVRRVLRLSRELRSARPATPAGRVTAST</sequence>
<dbReference type="InterPro" id="IPR036188">
    <property type="entry name" value="FAD/NAD-bd_sf"/>
</dbReference>
<protein>
    <recommendedName>
        <fullName evidence="1">FAD-binding domain-containing protein</fullName>
    </recommendedName>
</protein>
<keyword evidence="3" id="KW-1185">Reference proteome</keyword>
<dbReference type="Gene3D" id="3.50.50.60">
    <property type="entry name" value="FAD/NAD(P)-binding domain"/>
    <property type="match status" value="1"/>
</dbReference>
<reference evidence="2 3" key="1">
    <citation type="submission" date="2020-03" db="EMBL/GenBank/DDBJ databases">
        <title>Whole genome shotgun sequence of Phytohabitans rumicis NBRC 108638.</title>
        <authorList>
            <person name="Komaki H."/>
            <person name="Tamura T."/>
        </authorList>
    </citation>
    <scope>NUCLEOTIDE SEQUENCE [LARGE SCALE GENOMIC DNA]</scope>
    <source>
        <strain evidence="2 3">NBRC 108638</strain>
    </source>
</reference>
<evidence type="ECO:0000313" key="3">
    <source>
        <dbReference type="Proteomes" id="UP000482960"/>
    </source>
</evidence>
<dbReference type="GO" id="GO:0071949">
    <property type="term" value="F:FAD binding"/>
    <property type="evidence" value="ECO:0007669"/>
    <property type="project" value="InterPro"/>
</dbReference>
<dbReference type="PANTHER" id="PTHR43422:SF3">
    <property type="entry name" value="THIAMINE THIAZOLE SYNTHASE"/>
    <property type="match status" value="1"/>
</dbReference>
<name>A0A6V8LUS2_9ACTN</name>
<evidence type="ECO:0000313" key="2">
    <source>
        <dbReference type="EMBL" id="GFJ96525.1"/>
    </source>
</evidence>
<dbReference type="AlphaFoldDB" id="A0A6V8LUS2"/>
<proteinExistence type="predicted"/>
<comment type="caution">
    <text evidence="2">The sequence shown here is derived from an EMBL/GenBank/DDBJ whole genome shotgun (WGS) entry which is preliminary data.</text>
</comment>
<dbReference type="SUPFAM" id="SSF51905">
    <property type="entry name" value="FAD/NAD(P)-binding domain"/>
    <property type="match status" value="1"/>
</dbReference>
<gene>
    <name evidence="2" type="ORF">Prum_101670</name>
</gene>
<dbReference type="EMBL" id="BLPG01000002">
    <property type="protein sequence ID" value="GFJ96525.1"/>
    <property type="molecule type" value="Genomic_DNA"/>
</dbReference>
<evidence type="ECO:0000259" key="1">
    <source>
        <dbReference type="Pfam" id="PF01494"/>
    </source>
</evidence>
<dbReference type="Pfam" id="PF01494">
    <property type="entry name" value="FAD_binding_3"/>
    <property type="match status" value="1"/>
</dbReference>
<accession>A0A6V8LUS2</accession>
<reference evidence="2 3" key="2">
    <citation type="submission" date="2020-03" db="EMBL/GenBank/DDBJ databases">
        <authorList>
            <person name="Ichikawa N."/>
            <person name="Kimura A."/>
            <person name="Kitahashi Y."/>
            <person name="Uohara A."/>
        </authorList>
    </citation>
    <scope>NUCLEOTIDE SEQUENCE [LARGE SCALE GENOMIC DNA]</scope>
    <source>
        <strain evidence="2 3">NBRC 108638</strain>
    </source>
</reference>
<feature type="domain" description="FAD-binding" evidence="1">
    <location>
        <begin position="2"/>
        <end position="229"/>
    </location>
</feature>
<dbReference type="Proteomes" id="UP000482960">
    <property type="component" value="Unassembled WGS sequence"/>
</dbReference>